<evidence type="ECO:0000256" key="3">
    <source>
        <dbReference type="SAM" id="Coils"/>
    </source>
</evidence>
<dbReference type="InterPro" id="IPR018378">
    <property type="entry name" value="C-type_lectin_CS"/>
</dbReference>
<dbReference type="SMART" id="SM00034">
    <property type="entry name" value="CLECT"/>
    <property type="match status" value="1"/>
</dbReference>
<dbReference type="GeneTree" id="ENSGT01030000234575"/>
<evidence type="ECO:0000256" key="2">
    <source>
        <dbReference type="ARBA" id="ARBA00023157"/>
    </source>
</evidence>
<dbReference type="InterPro" id="IPR016186">
    <property type="entry name" value="C-type_lectin-like/link_sf"/>
</dbReference>
<evidence type="ECO:0000256" key="4">
    <source>
        <dbReference type="SAM" id="Phobius"/>
    </source>
</evidence>
<keyword evidence="4" id="KW-0472">Membrane</keyword>
<sequence length="248" mass="28128">MEEIYVTDKYDDCADLRASQNQRGPRSSERRFHGSVVLCLGLLTVLLLVGLISLGVHYHNFVQRSAAELSSIKANLKCLQASDTKSSSLTEERDLLNARITEMTEELKRLQSSPKHLKTCSEGWKMFNCTSYLFSTESDSWEKAREDCRNRGADLVVIDSEEEETFLSKFINSGAWIGLTDREDEGTWKWIDGTPLTLTYWKEPQPDNGGGSSKWGEEDCAHITTEVLAHWNDRSCEASMQWICEKTA</sequence>
<dbReference type="PANTHER" id="PTHR22803">
    <property type="entry name" value="MANNOSE, PHOSPHOLIPASE, LECTIN RECEPTOR RELATED"/>
    <property type="match status" value="1"/>
</dbReference>
<dbReference type="RefSeq" id="XP_051259618.1">
    <property type="nucleotide sequence ID" value="XM_051403658.1"/>
</dbReference>
<dbReference type="PROSITE" id="PS50041">
    <property type="entry name" value="C_TYPE_LECTIN_2"/>
    <property type="match status" value="1"/>
</dbReference>
<dbReference type="InterPro" id="IPR033989">
    <property type="entry name" value="CD209-like_CTLD"/>
</dbReference>
<protein>
    <recommendedName>
        <fullName evidence="5">C-type lectin domain-containing protein</fullName>
    </recommendedName>
</protein>
<evidence type="ECO:0000313" key="6">
    <source>
        <dbReference type="Ensembl" id="ENSDLAP00005036067.2"/>
    </source>
</evidence>
<dbReference type="Gene3D" id="3.10.100.10">
    <property type="entry name" value="Mannose-Binding Protein A, subunit A"/>
    <property type="match status" value="1"/>
</dbReference>
<feature type="domain" description="C-type lectin" evidence="5">
    <location>
        <begin position="127"/>
        <end position="245"/>
    </location>
</feature>
<accession>A0A8C4H2P2</accession>
<dbReference type="InterPro" id="IPR050111">
    <property type="entry name" value="C-type_lectin/snaclec_domain"/>
</dbReference>
<evidence type="ECO:0000259" key="5">
    <source>
        <dbReference type="PROSITE" id="PS50041"/>
    </source>
</evidence>
<dbReference type="Pfam" id="PF00059">
    <property type="entry name" value="Lectin_C"/>
    <property type="match status" value="1"/>
</dbReference>
<dbReference type="InterPro" id="IPR001304">
    <property type="entry name" value="C-type_lectin-like"/>
</dbReference>
<organism evidence="6 7">
    <name type="scientific">Dicentrarchus labrax</name>
    <name type="common">European seabass</name>
    <name type="synonym">Morone labrax</name>
    <dbReference type="NCBI Taxonomy" id="13489"/>
    <lineage>
        <taxon>Eukaryota</taxon>
        <taxon>Metazoa</taxon>
        <taxon>Chordata</taxon>
        <taxon>Craniata</taxon>
        <taxon>Vertebrata</taxon>
        <taxon>Euteleostomi</taxon>
        <taxon>Actinopterygii</taxon>
        <taxon>Neopterygii</taxon>
        <taxon>Teleostei</taxon>
        <taxon>Neoteleostei</taxon>
        <taxon>Acanthomorphata</taxon>
        <taxon>Eupercaria</taxon>
        <taxon>Moronidae</taxon>
        <taxon>Dicentrarchus</taxon>
    </lineage>
</organism>
<keyword evidence="4" id="KW-1133">Transmembrane helix</keyword>
<dbReference type="OrthoDB" id="6133475at2759"/>
<feature type="coiled-coil region" evidence="3">
    <location>
        <begin position="86"/>
        <end position="113"/>
    </location>
</feature>
<dbReference type="GeneID" id="127365511"/>
<dbReference type="AlphaFoldDB" id="A0A8C4H2P2"/>
<evidence type="ECO:0000313" key="7">
    <source>
        <dbReference type="Proteomes" id="UP000694389"/>
    </source>
</evidence>
<gene>
    <name evidence="6" type="primary">LOC127365511</name>
</gene>
<dbReference type="SUPFAM" id="SSF56436">
    <property type="entry name" value="C-type lectin-like"/>
    <property type="match status" value="1"/>
</dbReference>
<keyword evidence="4" id="KW-0812">Transmembrane</keyword>
<feature type="transmembrane region" description="Helical" evidence="4">
    <location>
        <begin position="36"/>
        <end position="58"/>
    </location>
</feature>
<evidence type="ECO:0000256" key="1">
    <source>
        <dbReference type="ARBA" id="ARBA00022734"/>
    </source>
</evidence>
<keyword evidence="1" id="KW-0430">Lectin</keyword>
<dbReference type="CDD" id="cd03590">
    <property type="entry name" value="CLECT_DC-SIGN_like"/>
    <property type="match status" value="1"/>
</dbReference>
<name>A0A8C4H2P2_DICLA</name>
<keyword evidence="7" id="KW-1185">Reference proteome</keyword>
<dbReference type="Proteomes" id="UP000694389">
    <property type="component" value="Unassembled WGS sequence"/>
</dbReference>
<keyword evidence="2" id="KW-1015">Disulfide bond</keyword>
<keyword evidence="3" id="KW-0175">Coiled coil</keyword>
<dbReference type="OMA" id="WQEGNPD"/>
<dbReference type="PROSITE" id="PS00615">
    <property type="entry name" value="C_TYPE_LECTIN_1"/>
    <property type="match status" value="1"/>
</dbReference>
<dbReference type="GO" id="GO:0030246">
    <property type="term" value="F:carbohydrate binding"/>
    <property type="evidence" value="ECO:0007669"/>
    <property type="project" value="UniProtKB-KW"/>
</dbReference>
<dbReference type="Ensembl" id="ENSDLAT00005038477.2">
    <property type="protein sequence ID" value="ENSDLAP00005036067.2"/>
    <property type="gene ID" value="ENSDLAG00005016039.2"/>
</dbReference>
<reference evidence="6" key="2">
    <citation type="submission" date="2025-09" db="UniProtKB">
        <authorList>
            <consortium name="Ensembl"/>
        </authorList>
    </citation>
    <scope>IDENTIFICATION</scope>
</reference>
<dbReference type="InterPro" id="IPR016187">
    <property type="entry name" value="CTDL_fold"/>
</dbReference>
<proteinExistence type="predicted"/>
<reference evidence="6" key="1">
    <citation type="submission" date="2025-08" db="UniProtKB">
        <authorList>
            <consortium name="Ensembl"/>
        </authorList>
    </citation>
    <scope>IDENTIFICATION</scope>
</reference>